<dbReference type="InterPro" id="IPR048834">
    <property type="entry name" value="SpaA_pre-album"/>
</dbReference>
<keyword evidence="6" id="KW-1185">Reference proteome</keyword>
<evidence type="ECO:0000256" key="1">
    <source>
        <dbReference type="SAM" id="MobiDB-lite"/>
    </source>
</evidence>
<dbReference type="Proteomes" id="UP001595884">
    <property type="component" value="Unassembled WGS sequence"/>
</dbReference>
<evidence type="ECO:0000313" key="5">
    <source>
        <dbReference type="EMBL" id="MFC4718025.1"/>
    </source>
</evidence>
<dbReference type="RefSeq" id="WP_346059657.1">
    <property type="nucleotide sequence ID" value="NZ_BAAAVQ010000052.1"/>
</dbReference>
<evidence type="ECO:0000259" key="4">
    <source>
        <dbReference type="Pfam" id="PF20674"/>
    </source>
</evidence>
<feature type="compositionally biased region" description="Polar residues" evidence="1">
    <location>
        <begin position="13"/>
        <end position="38"/>
    </location>
</feature>
<evidence type="ECO:0000259" key="3">
    <source>
        <dbReference type="Pfam" id="PF17802"/>
    </source>
</evidence>
<feature type="domain" description="SpaA-like prealbumin fold" evidence="3">
    <location>
        <begin position="811"/>
        <end position="904"/>
    </location>
</feature>
<feature type="compositionally biased region" description="Polar residues" evidence="1">
    <location>
        <begin position="74"/>
        <end position="85"/>
    </location>
</feature>
<gene>
    <name evidence="5" type="ORF">ACFO7V_18045</name>
</gene>
<protein>
    <submittedName>
        <fullName evidence="5">SpaA isopeptide-forming pilin-related protein</fullName>
    </submittedName>
</protein>
<comment type="caution">
    <text evidence="5">The sequence shown here is derived from an EMBL/GenBank/DDBJ whole genome shotgun (WGS) entry which is preliminary data.</text>
</comment>
<feature type="region of interest" description="Disordered" evidence="1">
    <location>
        <begin position="1"/>
        <end position="38"/>
    </location>
</feature>
<feature type="compositionally biased region" description="Low complexity" evidence="1">
    <location>
        <begin position="94"/>
        <end position="123"/>
    </location>
</feature>
<organism evidence="5 6">
    <name type="scientific">Glutamicibacter bergerei</name>
    <dbReference type="NCBI Taxonomy" id="256702"/>
    <lineage>
        <taxon>Bacteria</taxon>
        <taxon>Bacillati</taxon>
        <taxon>Actinomycetota</taxon>
        <taxon>Actinomycetes</taxon>
        <taxon>Micrococcales</taxon>
        <taxon>Micrococcaceae</taxon>
        <taxon>Glutamicibacter</taxon>
    </lineage>
</organism>
<dbReference type="EMBL" id="JBHSHE010000090">
    <property type="protein sequence ID" value="MFC4718025.1"/>
    <property type="molecule type" value="Genomic_DNA"/>
</dbReference>
<evidence type="ECO:0000256" key="2">
    <source>
        <dbReference type="SAM" id="Phobius"/>
    </source>
</evidence>
<keyword evidence="2" id="KW-0472">Membrane</keyword>
<proteinExistence type="predicted"/>
<feature type="compositionally biased region" description="Basic residues" evidence="1">
    <location>
        <begin position="1"/>
        <end position="12"/>
    </location>
</feature>
<dbReference type="SUPFAM" id="SSF101898">
    <property type="entry name" value="NHL repeat"/>
    <property type="match status" value="1"/>
</dbReference>
<feature type="transmembrane region" description="Helical" evidence="2">
    <location>
        <begin position="932"/>
        <end position="953"/>
    </location>
</feature>
<dbReference type="Pfam" id="PF20674">
    <property type="entry name" value="SpaA_3"/>
    <property type="match status" value="1"/>
</dbReference>
<evidence type="ECO:0000313" key="6">
    <source>
        <dbReference type="Proteomes" id="UP001595884"/>
    </source>
</evidence>
<feature type="domain" description="SpaA-like prealbumin fold" evidence="4">
    <location>
        <begin position="438"/>
        <end position="553"/>
    </location>
</feature>
<feature type="region of interest" description="Disordered" evidence="1">
    <location>
        <begin position="70"/>
        <end position="166"/>
    </location>
</feature>
<dbReference type="InterPro" id="IPR013783">
    <property type="entry name" value="Ig-like_fold"/>
</dbReference>
<keyword evidence="2" id="KW-0812">Transmembrane</keyword>
<feature type="compositionally biased region" description="Low complexity" evidence="1">
    <location>
        <begin position="150"/>
        <end position="165"/>
    </location>
</feature>
<name>A0ABV9MTB6_9MICC</name>
<dbReference type="Gene3D" id="2.60.40.10">
    <property type="entry name" value="Immunoglobulins"/>
    <property type="match status" value="1"/>
</dbReference>
<sequence length="961" mass="99305">MLGKHYEKHRTQKSNGTAKKSKSTQTVQRPKHQNASLQRGSRNTLVFCASLIALASLLLHGTGAAYATPPAPTSSLFEGPSTQAKPSPERSSIPEASASAQPSDSSPEEPSGSVDEPVPSEPVIDSSKAPVHSPSESDGDKPTTDPSPVPSSSEPEAEKSGPSSPKAKALNLAATYAPICRPGYVYGVTSAGQIRAVAPGGAVSNLGSRVAQADMEMNGLGIGAGGSTVFSYHRFSKAQGAMVYRFDVNTGSWTTTNALINSSADKVPAELVAGAVDLGTGRYYIGGYTPRGYTTRAFQIWEFNPTTNAIVYKGRITTDTASAAVANGDMGFDANGNLFVVRGSGSTATIYSVTAANLASANGGIITSSVSNTVNNTTTDVNGVAFDADGKGYLSSGDMVQSYDMPGWSNPKTVVSSNFGGSTDLRSTDLASCGSPPTITIEKFVEGGRVAASDQFGLSLRQGSANGTVIGTATTTGNANGQQPERIGPLPTVRNVELHFAESASGTTSLSNYASSYRCLVDGVQTVQGTGIAGKITIPSSGQSVECRFYNSPLIAQVNVHKQVTDSKGENPQPGKNWTVGATAQAITGTISSTPSAATQQTNTEGTSSWRFQFGASNNKADLKIREVMQDGYKFTGGKCEVTKLDGTKTTTTLTGPENNPAAGIIPGDIVDCTIVNSLKPASISIGKQLLDFNGENPKPASNWTVGAALATGSSSGTSISTPATALTGTNGKVATPWTLNFPNNPTATTNVTLSETMQTGYDFVSGVCLVTSDGGTKVERSLASVTSALTGIKPGDVANCTFTNKPKSGAVLWEKSDEAGEVLSGSQWMLTGPSNFNGGQPLAVQDCIAQEESSCTGADRNPEVGGFKLPGLTWGEYQLEETKAPAGYYPLEDPLVFEISADKLSLDLGLIENTRREGPAIPLTGGLGSDFYGLLGGGIIAVGLVSAAVLLLRKRHQGAL</sequence>
<reference evidence="6" key="1">
    <citation type="journal article" date="2019" name="Int. J. Syst. Evol. Microbiol.">
        <title>The Global Catalogue of Microorganisms (GCM) 10K type strain sequencing project: providing services to taxonomists for standard genome sequencing and annotation.</title>
        <authorList>
            <consortium name="The Broad Institute Genomics Platform"/>
            <consortium name="The Broad Institute Genome Sequencing Center for Infectious Disease"/>
            <person name="Wu L."/>
            <person name="Ma J."/>
        </authorList>
    </citation>
    <scope>NUCLEOTIDE SEQUENCE [LARGE SCALE GENOMIC DNA]</scope>
    <source>
        <strain evidence="6">CGMCC 1.12849</strain>
    </source>
</reference>
<dbReference type="InterPro" id="IPR041033">
    <property type="entry name" value="SpaA_PFL_dom_1"/>
</dbReference>
<keyword evidence="2" id="KW-1133">Transmembrane helix</keyword>
<accession>A0ABV9MTB6</accession>
<dbReference type="Pfam" id="PF17802">
    <property type="entry name" value="SpaA"/>
    <property type="match status" value="1"/>
</dbReference>